<dbReference type="EMBL" id="CAJNOC010002533">
    <property type="protein sequence ID" value="CAF0938655.1"/>
    <property type="molecule type" value="Genomic_DNA"/>
</dbReference>
<keyword evidence="1" id="KW-1133">Transmembrane helix</keyword>
<feature type="transmembrane region" description="Helical" evidence="1">
    <location>
        <begin position="168"/>
        <end position="190"/>
    </location>
</feature>
<feature type="transmembrane region" description="Helical" evidence="1">
    <location>
        <begin position="66"/>
        <end position="88"/>
    </location>
</feature>
<dbReference type="PANTHER" id="PTHR23320:SF165">
    <property type="entry name" value="MARVEL DOMAIN-CONTAINING PROTEIN"/>
    <property type="match status" value="1"/>
</dbReference>
<evidence type="ECO:0000256" key="1">
    <source>
        <dbReference type="SAM" id="Phobius"/>
    </source>
</evidence>
<keyword evidence="1" id="KW-0812">Transmembrane</keyword>
<dbReference type="PANTHER" id="PTHR23320">
    <property type="entry name" value="MEMBRANE-SPANNING 4-DOMAINS SUBFAMILY A MS4A -RELATED"/>
    <property type="match status" value="1"/>
</dbReference>
<gene>
    <name evidence="2" type="ORF">OXX778_LOCUS13308</name>
</gene>
<dbReference type="InterPro" id="IPR030417">
    <property type="entry name" value="MS4A"/>
</dbReference>
<comment type="caution">
    <text evidence="2">The sequence shown here is derived from an EMBL/GenBank/DDBJ whole genome shotgun (WGS) entry which is preliminary data.</text>
</comment>
<name>A0A814C9S5_9BILA</name>
<reference evidence="2" key="1">
    <citation type="submission" date="2021-02" db="EMBL/GenBank/DDBJ databases">
        <authorList>
            <person name="Nowell W R."/>
        </authorList>
    </citation>
    <scope>NUCLEOTIDE SEQUENCE</scope>
    <source>
        <strain evidence="2">Ploen Becks lab</strain>
    </source>
</reference>
<keyword evidence="1" id="KW-0472">Membrane</keyword>
<protein>
    <submittedName>
        <fullName evidence="2">Uncharacterized protein</fullName>
    </submittedName>
</protein>
<evidence type="ECO:0000313" key="3">
    <source>
        <dbReference type="Proteomes" id="UP000663879"/>
    </source>
</evidence>
<dbReference type="OrthoDB" id="10189185at2759"/>
<accession>A0A814C9S5</accession>
<evidence type="ECO:0000313" key="2">
    <source>
        <dbReference type="EMBL" id="CAF0938655.1"/>
    </source>
</evidence>
<dbReference type="Proteomes" id="UP000663879">
    <property type="component" value="Unassembled WGS sequence"/>
</dbReference>
<dbReference type="AlphaFoldDB" id="A0A814C9S5"/>
<sequence length="245" mass="27660">MYLNSNNNLPTMGYAYTAQQRDQYGNPVYTIHPQAYQMNLAFRQEIVRQQREHAIKMVEENYPNKFALIYACLIIFIGVSLIVLQIVSIVNNGALAYVGSGIWGGFLCIFLGVLALSLIKWKNYCLIIVAFVAHITSIAILIASLIMINSMGLAFYGFSIYNFNKGMMPVNIVMLVLGVISFVLCLSFLIMMCKIDINRRPAVSYQPGVTVYPNNMQNPVLNQYNPNLQAYQMTNINNPYSSNVY</sequence>
<keyword evidence="3" id="KW-1185">Reference proteome</keyword>
<feature type="transmembrane region" description="Helical" evidence="1">
    <location>
        <begin position="94"/>
        <end position="119"/>
    </location>
</feature>
<proteinExistence type="predicted"/>
<organism evidence="2 3">
    <name type="scientific">Brachionus calyciflorus</name>
    <dbReference type="NCBI Taxonomy" id="104777"/>
    <lineage>
        <taxon>Eukaryota</taxon>
        <taxon>Metazoa</taxon>
        <taxon>Spiralia</taxon>
        <taxon>Gnathifera</taxon>
        <taxon>Rotifera</taxon>
        <taxon>Eurotatoria</taxon>
        <taxon>Monogononta</taxon>
        <taxon>Pseudotrocha</taxon>
        <taxon>Ploima</taxon>
        <taxon>Brachionidae</taxon>
        <taxon>Brachionus</taxon>
    </lineage>
</organism>
<feature type="transmembrane region" description="Helical" evidence="1">
    <location>
        <begin position="126"/>
        <end position="148"/>
    </location>
</feature>